<feature type="domain" description="Neurotransmitter-gated ion-channel ligand-binding" evidence="1">
    <location>
        <begin position="102"/>
        <end position="196"/>
    </location>
</feature>
<dbReference type="AlphaFoldDB" id="A0A1B6FYB8"/>
<feature type="domain" description="Neurotransmitter-gated ion-channel ligand-binding" evidence="1">
    <location>
        <begin position="4"/>
        <end position="98"/>
    </location>
</feature>
<dbReference type="CDD" id="cd18989">
    <property type="entry name" value="LGIC_ECD_cation"/>
    <property type="match status" value="2"/>
</dbReference>
<dbReference type="PANTHER" id="PTHR18945">
    <property type="entry name" value="NEUROTRANSMITTER GATED ION CHANNEL"/>
    <property type="match status" value="1"/>
</dbReference>
<dbReference type="EMBL" id="GECZ01014610">
    <property type="protein sequence ID" value="JAS55159.1"/>
    <property type="molecule type" value="Transcribed_RNA"/>
</dbReference>
<dbReference type="GO" id="GO:0016020">
    <property type="term" value="C:membrane"/>
    <property type="evidence" value="ECO:0007669"/>
    <property type="project" value="InterPro"/>
</dbReference>
<reference evidence="2" key="1">
    <citation type="submission" date="2015-11" db="EMBL/GenBank/DDBJ databases">
        <title>De novo transcriptome assembly of four potential Pierce s Disease insect vectors from Arizona vineyards.</title>
        <authorList>
            <person name="Tassone E.E."/>
        </authorList>
    </citation>
    <scope>NUCLEOTIDE SEQUENCE</scope>
</reference>
<dbReference type="GO" id="GO:0004888">
    <property type="term" value="F:transmembrane signaling receptor activity"/>
    <property type="evidence" value="ECO:0007669"/>
    <property type="project" value="InterPro"/>
</dbReference>
<dbReference type="InterPro" id="IPR006201">
    <property type="entry name" value="Neur_channel"/>
</dbReference>
<proteinExistence type="predicted"/>
<protein>
    <recommendedName>
        <fullName evidence="1">Neurotransmitter-gated ion-channel ligand-binding domain-containing protein</fullName>
    </recommendedName>
</protein>
<gene>
    <name evidence="2" type="ORF">g.50031</name>
</gene>
<feature type="non-terminal residue" evidence="2">
    <location>
        <position position="203"/>
    </location>
</feature>
<dbReference type="GO" id="GO:0005230">
    <property type="term" value="F:extracellular ligand-gated monoatomic ion channel activity"/>
    <property type="evidence" value="ECO:0007669"/>
    <property type="project" value="InterPro"/>
</dbReference>
<accession>A0A1B6FYB8</accession>
<dbReference type="SUPFAM" id="SSF63712">
    <property type="entry name" value="Nicotinic receptor ligand binding domain-like"/>
    <property type="match status" value="2"/>
</dbReference>
<dbReference type="InterPro" id="IPR036734">
    <property type="entry name" value="Neur_chan_lig-bd_sf"/>
</dbReference>
<name>A0A1B6FYB8_9HEMI</name>
<organism evidence="2">
    <name type="scientific">Cuerna arida</name>
    <dbReference type="NCBI Taxonomy" id="1464854"/>
    <lineage>
        <taxon>Eukaryota</taxon>
        <taxon>Metazoa</taxon>
        <taxon>Ecdysozoa</taxon>
        <taxon>Arthropoda</taxon>
        <taxon>Hexapoda</taxon>
        <taxon>Insecta</taxon>
        <taxon>Pterygota</taxon>
        <taxon>Neoptera</taxon>
        <taxon>Paraneoptera</taxon>
        <taxon>Hemiptera</taxon>
        <taxon>Auchenorrhyncha</taxon>
        <taxon>Membracoidea</taxon>
        <taxon>Cicadellidae</taxon>
        <taxon>Cicadellinae</taxon>
        <taxon>Proconiini</taxon>
        <taxon>Cuerna</taxon>
    </lineage>
</organism>
<dbReference type="Pfam" id="PF02931">
    <property type="entry name" value="Neur_chan_LBD"/>
    <property type="match status" value="2"/>
</dbReference>
<dbReference type="InterPro" id="IPR006202">
    <property type="entry name" value="Neur_chan_lig-bd"/>
</dbReference>
<evidence type="ECO:0000313" key="2">
    <source>
        <dbReference type="EMBL" id="JAS55159.1"/>
    </source>
</evidence>
<evidence type="ECO:0000259" key="1">
    <source>
        <dbReference type="Pfam" id="PF02931"/>
    </source>
</evidence>
<feature type="non-terminal residue" evidence="2">
    <location>
        <position position="1"/>
    </location>
</feature>
<sequence>KIEPKVQLYNSAVGQSWSYDGRTHVMVMSDGTAIWVPPAHLRVFCRFDFAFWPFDQHQCRLLFGSAVHDLRQVRLYYGNASFLSELLISNSEWEIHQIKIEPKVQLYNSAVGQSWSYDGRTHVMVMSDGTAIWVPPAHLRVFCRFDFAFWPFDQHQCRLLFGSAVHDLRQVRLYYGNASFLSELLISNSEWEIHQIKIEPKVQ</sequence>
<dbReference type="Gene3D" id="2.70.170.10">
    <property type="entry name" value="Neurotransmitter-gated ion-channel ligand-binding domain"/>
    <property type="match status" value="2"/>
</dbReference>